<dbReference type="AlphaFoldDB" id="A0A0B0PRQ5"/>
<proteinExistence type="predicted"/>
<dbReference type="Proteomes" id="UP000032142">
    <property type="component" value="Unassembled WGS sequence"/>
</dbReference>
<name>A0A0B0PRQ5_GOSAR</name>
<organism evidence="1 2">
    <name type="scientific">Gossypium arboreum</name>
    <name type="common">Tree cotton</name>
    <name type="synonym">Gossypium nanking</name>
    <dbReference type="NCBI Taxonomy" id="29729"/>
    <lineage>
        <taxon>Eukaryota</taxon>
        <taxon>Viridiplantae</taxon>
        <taxon>Streptophyta</taxon>
        <taxon>Embryophyta</taxon>
        <taxon>Tracheophyta</taxon>
        <taxon>Spermatophyta</taxon>
        <taxon>Magnoliopsida</taxon>
        <taxon>eudicotyledons</taxon>
        <taxon>Gunneridae</taxon>
        <taxon>Pentapetalae</taxon>
        <taxon>rosids</taxon>
        <taxon>malvids</taxon>
        <taxon>Malvales</taxon>
        <taxon>Malvaceae</taxon>
        <taxon>Malvoideae</taxon>
        <taxon>Gossypium</taxon>
    </lineage>
</organism>
<protein>
    <submittedName>
        <fullName evidence="1">Uncharacterized protein</fullName>
    </submittedName>
</protein>
<evidence type="ECO:0000313" key="1">
    <source>
        <dbReference type="EMBL" id="KHG26086.1"/>
    </source>
</evidence>
<accession>A0A0B0PRQ5</accession>
<reference evidence="2" key="1">
    <citation type="submission" date="2014-09" db="EMBL/GenBank/DDBJ databases">
        <authorList>
            <person name="Mudge J."/>
            <person name="Ramaraj T."/>
            <person name="Lindquist I.E."/>
            <person name="Bharti A.K."/>
            <person name="Sundararajan A."/>
            <person name="Cameron C.T."/>
            <person name="Woodward J.E."/>
            <person name="May G.D."/>
            <person name="Brubaker C."/>
            <person name="Broadhvest J."/>
            <person name="Wilkins T.A."/>
        </authorList>
    </citation>
    <scope>NUCLEOTIDE SEQUENCE</scope>
    <source>
        <strain evidence="2">cv. AKA8401</strain>
    </source>
</reference>
<gene>
    <name evidence="1" type="ORF">F383_32110</name>
</gene>
<evidence type="ECO:0000313" key="2">
    <source>
        <dbReference type="Proteomes" id="UP000032142"/>
    </source>
</evidence>
<dbReference type="EMBL" id="KN435023">
    <property type="protein sequence ID" value="KHG26086.1"/>
    <property type="molecule type" value="Genomic_DNA"/>
</dbReference>
<sequence length="22" mass="2792">MSTYAFYRLCPLRDNVDHQYWI</sequence>
<keyword evidence="2" id="KW-1185">Reference proteome</keyword>